<proteinExistence type="predicted"/>
<dbReference type="EMBL" id="GGEC01073172">
    <property type="protein sequence ID" value="MBX53656.1"/>
    <property type="molecule type" value="Transcribed_RNA"/>
</dbReference>
<protein>
    <submittedName>
        <fullName evidence="1">Uncharacterized protein</fullName>
    </submittedName>
</protein>
<dbReference type="AlphaFoldDB" id="A0A2P2PFY8"/>
<reference evidence="1" key="1">
    <citation type="submission" date="2018-02" db="EMBL/GenBank/DDBJ databases">
        <title>Rhizophora mucronata_Transcriptome.</title>
        <authorList>
            <person name="Meera S.P."/>
            <person name="Sreeshan A."/>
            <person name="Augustine A."/>
        </authorList>
    </citation>
    <scope>NUCLEOTIDE SEQUENCE</scope>
    <source>
        <tissue evidence="1">Leaf</tissue>
    </source>
</reference>
<name>A0A2P2PFY8_RHIMU</name>
<evidence type="ECO:0000313" key="1">
    <source>
        <dbReference type="EMBL" id="MBX53656.1"/>
    </source>
</evidence>
<sequence>MCLVKKFQSFSFFNKERADFGLKGVIFIFV</sequence>
<accession>A0A2P2PFY8</accession>
<organism evidence="1">
    <name type="scientific">Rhizophora mucronata</name>
    <name type="common">Asiatic mangrove</name>
    <dbReference type="NCBI Taxonomy" id="61149"/>
    <lineage>
        <taxon>Eukaryota</taxon>
        <taxon>Viridiplantae</taxon>
        <taxon>Streptophyta</taxon>
        <taxon>Embryophyta</taxon>
        <taxon>Tracheophyta</taxon>
        <taxon>Spermatophyta</taxon>
        <taxon>Magnoliopsida</taxon>
        <taxon>eudicotyledons</taxon>
        <taxon>Gunneridae</taxon>
        <taxon>Pentapetalae</taxon>
        <taxon>rosids</taxon>
        <taxon>fabids</taxon>
        <taxon>Malpighiales</taxon>
        <taxon>Rhizophoraceae</taxon>
        <taxon>Rhizophora</taxon>
    </lineage>
</organism>